<comment type="caution">
    <text evidence="9">The sequence shown here is derived from an EMBL/GenBank/DDBJ whole genome shotgun (WGS) entry which is preliminary data.</text>
</comment>
<evidence type="ECO:0000259" key="7">
    <source>
        <dbReference type="Pfam" id="PF09468"/>
    </source>
</evidence>
<dbReference type="Pfam" id="PF17745">
    <property type="entry name" value="Ydr279_N"/>
    <property type="match status" value="1"/>
</dbReference>
<evidence type="ECO:0000256" key="3">
    <source>
        <dbReference type="ARBA" id="ARBA00023242"/>
    </source>
</evidence>
<evidence type="ECO:0000313" key="10">
    <source>
        <dbReference type="Proteomes" id="UP000557566"/>
    </source>
</evidence>
<dbReference type="Proteomes" id="UP000557566">
    <property type="component" value="Unassembled WGS sequence"/>
</dbReference>
<comment type="function">
    <text evidence="4">Non catalytic subunit of RNase H2, an endonuclease that specifically degrades the RNA of RNA:DNA hybrids. Participates in DNA replication, possibly by mediating the removal of lagging-strand Okazaki fragment RNA primers during DNA replication. Mediates the excision of single ribonucleotides from DNA:RNA duplexes.</text>
</comment>
<gene>
    <name evidence="9" type="ORF">G6O67_008265</name>
</gene>
<sequence>MARTRSTKTGPASSAEAATAPSASTRITLSTKPGPPPKLLILPKRASPEARIVSLPNPRHGRPSRYLVCPESGFYEFTKVAAPRTTPRSWLIETYADSPDQETRDHGTKGAGAGAQVVMDADLYMATEMDPLFLVLPALDSKSLKGPDAKKRLFLTCDDYLDKLPETSSHLSEILCWQNTRALIESRMAVVCDSVEAGDESMLRLSEEKLLAAILEKAKRMSDGGLPPSMEDKFVKSALEVPTLLPSRNADAVASSASRPSAESQETPPADSQSSAPSLVAASSSASQPQTTIAVVAGGGEGDDVVATEMEAPLDVVNLQRLRVAFDFICSTYVSPPLSERIQLLLKDPTRADFSPLDEYLAKVTQLRAEAVAAGAFSDLSRKRPRDEEEDQVRADRKRKLEEDKKRKANESRGVKHLKKVNTSGMKKMSDFFKAK</sequence>
<dbReference type="InterPro" id="IPR040456">
    <property type="entry name" value="RNase_H2_suB"/>
</dbReference>
<feature type="domain" description="Rnh202 triple barrel" evidence="8">
    <location>
        <begin position="41"/>
        <end position="130"/>
    </location>
</feature>
<feature type="domain" description="Ribonuclease H2 subunit B wHTH" evidence="7">
    <location>
        <begin position="133"/>
        <end position="343"/>
    </location>
</feature>
<evidence type="ECO:0000256" key="5">
    <source>
        <dbReference type="ARBA" id="ARBA00033464"/>
    </source>
</evidence>
<evidence type="ECO:0000256" key="4">
    <source>
        <dbReference type="ARBA" id="ARBA00024778"/>
    </source>
</evidence>
<feature type="compositionally biased region" description="Polar residues" evidence="6">
    <location>
        <begin position="255"/>
        <end position="271"/>
    </location>
</feature>
<protein>
    <recommendedName>
        <fullName evidence="2">Ribonuclease H2 subunit B</fullName>
    </recommendedName>
    <alternativeName>
        <fullName evidence="5">Ribonuclease HI subunit B</fullName>
    </alternativeName>
</protein>
<evidence type="ECO:0000313" key="9">
    <source>
        <dbReference type="EMBL" id="KAF4504868.1"/>
    </source>
</evidence>
<keyword evidence="3" id="KW-0539">Nucleus</keyword>
<feature type="region of interest" description="Disordered" evidence="6">
    <location>
        <begin position="1"/>
        <end position="37"/>
    </location>
</feature>
<dbReference type="GO" id="GO:0032299">
    <property type="term" value="C:ribonuclease H2 complex"/>
    <property type="evidence" value="ECO:0007669"/>
    <property type="project" value="InterPro"/>
</dbReference>
<name>A0A8H4LSY1_9HYPO</name>
<dbReference type="Gene3D" id="2.20.25.530">
    <property type="match status" value="1"/>
</dbReference>
<dbReference type="InterPro" id="IPR019024">
    <property type="entry name" value="RNase_H2_suB_wHTH"/>
</dbReference>
<dbReference type="PANTHER" id="PTHR13383">
    <property type="entry name" value="RIBONUCLEASE H2 SUBUNIT B"/>
    <property type="match status" value="1"/>
</dbReference>
<evidence type="ECO:0000256" key="6">
    <source>
        <dbReference type="SAM" id="MobiDB-lite"/>
    </source>
</evidence>
<evidence type="ECO:0000256" key="2">
    <source>
        <dbReference type="ARBA" id="ARBA00019062"/>
    </source>
</evidence>
<feature type="region of interest" description="Disordered" evidence="6">
    <location>
        <begin position="381"/>
        <end position="436"/>
    </location>
</feature>
<evidence type="ECO:0000256" key="1">
    <source>
        <dbReference type="ARBA" id="ARBA00004123"/>
    </source>
</evidence>
<feature type="compositionally biased region" description="Low complexity" evidence="6">
    <location>
        <begin position="272"/>
        <end position="285"/>
    </location>
</feature>
<feature type="compositionally biased region" description="Basic and acidic residues" evidence="6">
    <location>
        <begin position="381"/>
        <end position="414"/>
    </location>
</feature>
<dbReference type="EMBL" id="JAAVMX010000009">
    <property type="protein sequence ID" value="KAF4504868.1"/>
    <property type="molecule type" value="Genomic_DNA"/>
</dbReference>
<evidence type="ECO:0000259" key="8">
    <source>
        <dbReference type="Pfam" id="PF17745"/>
    </source>
</evidence>
<comment type="subcellular location">
    <subcellularLocation>
        <location evidence="1">Nucleus</location>
    </subcellularLocation>
</comment>
<dbReference type="PANTHER" id="PTHR13383:SF11">
    <property type="entry name" value="RIBONUCLEASE H2 SUBUNIT B"/>
    <property type="match status" value="1"/>
</dbReference>
<proteinExistence type="predicted"/>
<dbReference type="InterPro" id="IPR041195">
    <property type="entry name" value="Rnh202_N"/>
</dbReference>
<organism evidence="9 10">
    <name type="scientific">Ophiocordyceps sinensis</name>
    <dbReference type="NCBI Taxonomy" id="72228"/>
    <lineage>
        <taxon>Eukaryota</taxon>
        <taxon>Fungi</taxon>
        <taxon>Dikarya</taxon>
        <taxon>Ascomycota</taxon>
        <taxon>Pezizomycotina</taxon>
        <taxon>Sordariomycetes</taxon>
        <taxon>Hypocreomycetidae</taxon>
        <taxon>Hypocreales</taxon>
        <taxon>Ophiocordycipitaceae</taxon>
        <taxon>Ophiocordyceps</taxon>
    </lineage>
</organism>
<dbReference type="CDD" id="cd09270">
    <property type="entry name" value="RNase_H2-B"/>
    <property type="match status" value="1"/>
</dbReference>
<dbReference type="Pfam" id="PF09468">
    <property type="entry name" value="RNase_H2-Ydr279"/>
    <property type="match status" value="1"/>
</dbReference>
<dbReference type="GO" id="GO:0006401">
    <property type="term" value="P:RNA catabolic process"/>
    <property type="evidence" value="ECO:0007669"/>
    <property type="project" value="TreeGrafter"/>
</dbReference>
<dbReference type="AlphaFoldDB" id="A0A8H4LSY1"/>
<feature type="region of interest" description="Disordered" evidence="6">
    <location>
        <begin position="249"/>
        <end position="285"/>
    </location>
</feature>
<reference evidence="9 10" key="1">
    <citation type="journal article" date="2020" name="Genome Biol. Evol.">
        <title>A new high-quality draft genome assembly of the Chinese cordyceps Ophiocordyceps sinensis.</title>
        <authorList>
            <person name="Shu R."/>
            <person name="Zhang J."/>
            <person name="Meng Q."/>
            <person name="Zhang H."/>
            <person name="Zhou G."/>
            <person name="Li M."/>
            <person name="Wu P."/>
            <person name="Zhao Y."/>
            <person name="Chen C."/>
            <person name="Qin Q."/>
        </authorList>
    </citation>
    <scope>NUCLEOTIDE SEQUENCE [LARGE SCALE GENOMIC DNA]</scope>
    <source>
        <strain evidence="9 10">IOZ07</strain>
    </source>
</reference>
<dbReference type="OrthoDB" id="29098at2759"/>
<keyword evidence="10" id="KW-1185">Reference proteome</keyword>
<feature type="compositionally biased region" description="Low complexity" evidence="6">
    <location>
        <begin position="11"/>
        <end position="25"/>
    </location>
</feature>
<dbReference type="GO" id="GO:0005654">
    <property type="term" value="C:nucleoplasm"/>
    <property type="evidence" value="ECO:0007669"/>
    <property type="project" value="TreeGrafter"/>
</dbReference>
<accession>A0A8H4LSY1</accession>
<dbReference type="Gene3D" id="1.10.20.120">
    <property type="match status" value="1"/>
</dbReference>